<dbReference type="Proteomes" id="UP000007110">
    <property type="component" value="Unassembled WGS sequence"/>
</dbReference>
<reference evidence="3" key="1">
    <citation type="submission" date="2015-02" db="EMBL/GenBank/DDBJ databases">
        <title>Genome sequencing for Strongylocentrotus purpuratus.</title>
        <authorList>
            <person name="Murali S."/>
            <person name="Liu Y."/>
            <person name="Vee V."/>
            <person name="English A."/>
            <person name="Wang M."/>
            <person name="Skinner E."/>
            <person name="Han Y."/>
            <person name="Muzny D.M."/>
            <person name="Worley K.C."/>
            <person name="Gibbs R.A."/>
        </authorList>
    </citation>
    <scope>NUCLEOTIDE SEQUENCE</scope>
</reference>
<dbReference type="PANTHER" id="PTHR31751">
    <property type="entry name" value="SI:CH211-108C17.2-RELATED-RELATED"/>
    <property type="match status" value="1"/>
</dbReference>
<dbReference type="OMA" id="NQTHAKS"/>
<organism evidence="2 3">
    <name type="scientific">Strongylocentrotus purpuratus</name>
    <name type="common">Purple sea urchin</name>
    <dbReference type="NCBI Taxonomy" id="7668"/>
    <lineage>
        <taxon>Eukaryota</taxon>
        <taxon>Metazoa</taxon>
        <taxon>Echinodermata</taxon>
        <taxon>Eleutherozoa</taxon>
        <taxon>Echinozoa</taxon>
        <taxon>Echinoidea</taxon>
        <taxon>Euechinoidea</taxon>
        <taxon>Echinacea</taxon>
        <taxon>Camarodonta</taxon>
        <taxon>Echinidea</taxon>
        <taxon>Strongylocentrotidae</taxon>
        <taxon>Strongylocentrotus</taxon>
    </lineage>
</organism>
<dbReference type="PANTHER" id="PTHR31751:SF7">
    <property type="entry name" value="THAP-TYPE DOMAIN-CONTAINING PROTEIN"/>
    <property type="match status" value="1"/>
</dbReference>
<evidence type="ECO:0000313" key="3">
    <source>
        <dbReference type="Proteomes" id="UP000007110"/>
    </source>
</evidence>
<dbReference type="InParanoid" id="A0A7M7HFN1"/>
<feature type="region of interest" description="Disordered" evidence="1">
    <location>
        <begin position="1"/>
        <end position="22"/>
    </location>
</feature>
<proteinExistence type="predicted"/>
<evidence type="ECO:0000256" key="1">
    <source>
        <dbReference type="SAM" id="MobiDB-lite"/>
    </source>
</evidence>
<sequence>MEGKKRGPKPASPATRKARAVASQAKYLRNRVPPAGGPGWRAFKVRIETFNKWRTAQHEMKLTHTDFANHLLQLHESRSSTPDHHRQKKRQGVPLLASTPSHRGARVPLHSDSSSSDVASLASTIHPDKSEENAPGTVSSVQQATVSIPQVMAEDLDLSVSFMEKGDFVFPHEKEEEDAIDDDFDPEFRLQRREQFTRDLLIVGEEEEEVLGDETDGQDEPEDFTRSGLHKKIGVEEAAEADLFIITGKRLKALAQEANPVCQQCQAAVYLTLRPANGTAAHITWVCPEGHQRGFCSQEMSGRSHVGDMMMSSAILLSGNNFDKIQKLATFARLNFLSKTTFQQQQANYIIPAIESHWERVQKETREKHHASPVVVCGDARNDSPGHCAQYCTYTFMEHTTNDVLHVGFVDKRQTASKSPNMELKGFKDGLEAMTENGLTVKEVVTDAHPSIAKNMRETRPDIVHSWDVWHGSKNLSKKLAKASTKAARRPLVYWVKHIIRHFWYCSKTCGGSVTKFKAMWHGLTHHVTNTHSWKAGLGGSTECEHGELDEREEWLGRGSEAHKALVQVCYDKRFINNFHHYINFRHTSMLESLHNHILMYASKRFSFQYPAYRARNLLAVIDFMAHKDRPDQLDKEGNPKYVAVWSKHGGDYVARKRKVPKTYTYVGDIMRDIFARRTADDQPMFRQALLRLDDPRRFQPRLAPFPPPPVADILARRAGRMELTESEAESEVD</sequence>
<dbReference type="EnsemblMetazoa" id="XM_011666630">
    <property type="protein sequence ID" value="XP_011664932"/>
    <property type="gene ID" value="LOC100889187"/>
</dbReference>
<keyword evidence="3" id="KW-1185">Reference proteome</keyword>
<feature type="compositionally biased region" description="Low complexity" evidence="1">
    <location>
        <begin position="111"/>
        <end position="123"/>
    </location>
</feature>
<evidence type="ECO:0000313" key="2">
    <source>
        <dbReference type="EnsemblMetazoa" id="XP_011664932"/>
    </source>
</evidence>
<dbReference type="KEGG" id="spu:100889187"/>
<dbReference type="OrthoDB" id="9934617at2759"/>
<protein>
    <submittedName>
        <fullName evidence="2">Uncharacterized protein</fullName>
    </submittedName>
</protein>
<accession>A0A7M7HFN1</accession>
<dbReference type="GeneID" id="100889187"/>
<reference evidence="2" key="2">
    <citation type="submission" date="2021-01" db="UniProtKB">
        <authorList>
            <consortium name="EnsemblMetazoa"/>
        </authorList>
    </citation>
    <scope>IDENTIFICATION</scope>
</reference>
<dbReference type="AlphaFoldDB" id="A0A7M7HFN1"/>
<dbReference type="RefSeq" id="XP_011664932.1">
    <property type="nucleotide sequence ID" value="XM_011666630.2"/>
</dbReference>
<feature type="region of interest" description="Disordered" evidence="1">
    <location>
        <begin position="77"/>
        <end position="141"/>
    </location>
</feature>
<name>A0A7M7HFN1_STRPU</name>